<protein>
    <submittedName>
        <fullName evidence="1">Uncharacterized protein</fullName>
    </submittedName>
</protein>
<gene>
    <name evidence="1" type="ORF">SPARVUS_LOCUS9392671</name>
</gene>
<dbReference type="EMBL" id="CATNWA010015236">
    <property type="protein sequence ID" value="CAI9581063.1"/>
    <property type="molecule type" value="Genomic_DNA"/>
</dbReference>
<comment type="caution">
    <text evidence="1">The sequence shown here is derived from an EMBL/GenBank/DDBJ whole genome shotgun (WGS) entry which is preliminary data.</text>
</comment>
<proteinExistence type="predicted"/>
<evidence type="ECO:0000313" key="2">
    <source>
        <dbReference type="Proteomes" id="UP001162483"/>
    </source>
</evidence>
<sequence length="47" mass="5575">MIPCFFQDELGFHLMVNGNGYLLIVLLSKKNCPKLDQILIQVFFFYY</sequence>
<dbReference type="Proteomes" id="UP001162483">
    <property type="component" value="Unassembled WGS sequence"/>
</dbReference>
<keyword evidence="2" id="KW-1185">Reference proteome</keyword>
<feature type="non-terminal residue" evidence="1">
    <location>
        <position position="47"/>
    </location>
</feature>
<reference evidence="1" key="1">
    <citation type="submission" date="2023-05" db="EMBL/GenBank/DDBJ databases">
        <authorList>
            <person name="Stuckert A."/>
        </authorList>
    </citation>
    <scope>NUCLEOTIDE SEQUENCE</scope>
</reference>
<organism evidence="1 2">
    <name type="scientific">Staurois parvus</name>
    <dbReference type="NCBI Taxonomy" id="386267"/>
    <lineage>
        <taxon>Eukaryota</taxon>
        <taxon>Metazoa</taxon>
        <taxon>Chordata</taxon>
        <taxon>Craniata</taxon>
        <taxon>Vertebrata</taxon>
        <taxon>Euteleostomi</taxon>
        <taxon>Amphibia</taxon>
        <taxon>Batrachia</taxon>
        <taxon>Anura</taxon>
        <taxon>Neobatrachia</taxon>
        <taxon>Ranoidea</taxon>
        <taxon>Ranidae</taxon>
        <taxon>Staurois</taxon>
    </lineage>
</organism>
<name>A0ABN9E8P1_9NEOB</name>
<accession>A0ABN9E8P1</accession>
<evidence type="ECO:0000313" key="1">
    <source>
        <dbReference type="EMBL" id="CAI9581063.1"/>
    </source>
</evidence>